<dbReference type="Proteomes" id="UP001160148">
    <property type="component" value="Unassembled WGS sequence"/>
</dbReference>
<dbReference type="EMBL" id="CARXXK010000002">
    <property type="protein sequence ID" value="CAI6359511.1"/>
    <property type="molecule type" value="Genomic_DNA"/>
</dbReference>
<dbReference type="AlphaFoldDB" id="A0AAV0WV79"/>
<name>A0AAV0WV79_9HEMI</name>
<evidence type="ECO:0000313" key="2">
    <source>
        <dbReference type="EMBL" id="CAI6359511.1"/>
    </source>
</evidence>
<evidence type="ECO:0000256" key="1">
    <source>
        <dbReference type="SAM" id="MobiDB-lite"/>
    </source>
</evidence>
<reference evidence="2 3" key="1">
    <citation type="submission" date="2023-01" db="EMBL/GenBank/DDBJ databases">
        <authorList>
            <person name="Whitehead M."/>
        </authorList>
    </citation>
    <scope>NUCLEOTIDE SEQUENCE [LARGE SCALE GENOMIC DNA]</scope>
</reference>
<accession>A0AAV0WV79</accession>
<feature type="region of interest" description="Disordered" evidence="1">
    <location>
        <begin position="1"/>
        <end position="39"/>
    </location>
</feature>
<evidence type="ECO:0000313" key="3">
    <source>
        <dbReference type="Proteomes" id="UP001160148"/>
    </source>
</evidence>
<sequence>MGKFDLPNSHVLQQPQYPNFNANSTPSATFSQSSPLSSMASPYHYTPVTSLSPNEPLHEFLSPVPQTAQTHDSGLYKCTTILKLSQTHFPNII</sequence>
<comment type="caution">
    <text evidence="2">The sequence shown here is derived from an EMBL/GenBank/DDBJ whole genome shotgun (WGS) entry which is preliminary data.</text>
</comment>
<organism evidence="2 3">
    <name type="scientific">Macrosiphum euphorbiae</name>
    <name type="common">potato aphid</name>
    <dbReference type="NCBI Taxonomy" id="13131"/>
    <lineage>
        <taxon>Eukaryota</taxon>
        <taxon>Metazoa</taxon>
        <taxon>Ecdysozoa</taxon>
        <taxon>Arthropoda</taxon>
        <taxon>Hexapoda</taxon>
        <taxon>Insecta</taxon>
        <taxon>Pterygota</taxon>
        <taxon>Neoptera</taxon>
        <taxon>Paraneoptera</taxon>
        <taxon>Hemiptera</taxon>
        <taxon>Sternorrhyncha</taxon>
        <taxon>Aphidomorpha</taxon>
        <taxon>Aphidoidea</taxon>
        <taxon>Aphididae</taxon>
        <taxon>Macrosiphini</taxon>
        <taxon>Macrosiphum</taxon>
    </lineage>
</organism>
<proteinExistence type="predicted"/>
<keyword evidence="3" id="KW-1185">Reference proteome</keyword>
<protein>
    <submittedName>
        <fullName evidence="2">Uncharacterized protein</fullName>
    </submittedName>
</protein>
<feature type="compositionally biased region" description="Polar residues" evidence="1">
    <location>
        <begin position="10"/>
        <end position="30"/>
    </location>
</feature>
<gene>
    <name evidence="2" type="ORF">MEUPH1_LOCUS14915</name>
</gene>